<dbReference type="GO" id="GO:0004523">
    <property type="term" value="F:RNA-DNA hybrid ribonuclease activity"/>
    <property type="evidence" value="ECO:0007669"/>
    <property type="project" value="InterPro"/>
</dbReference>
<feature type="chain" id="PRO_5043922603" description="RNase H type-1 domain-containing protein" evidence="2">
    <location>
        <begin position="19"/>
        <end position="187"/>
    </location>
</feature>
<name>A0AAV9B698_ACOGR</name>
<feature type="domain" description="RNase H type-1" evidence="3">
    <location>
        <begin position="22"/>
        <end position="52"/>
    </location>
</feature>
<evidence type="ECO:0000256" key="1">
    <source>
        <dbReference type="SAM" id="Phobius"/>
    </source>
</evidence>
<accession>A0AAV9B698</accession>
<feature type="signal peptide" evidence="2">
    <location>
        <begin position="1"/>
        <end position="18"/>
    </location>
</feature>
<dbReference type="GO" id="GO:0003676">
    <property type="term" value="F:nucleic acid binding"/>
    <property type="evidence" value="ECO:0007669"/>
    <property type="project" value="InterPro"/>
</dbReference>
<evidence type="ECO:0000313" key="4">
    <source>
        <dbReference type="EMBL" id="KAK1272190.1"/>
    </source>
</evidence>
<dbReference type="Pfam" id="PF13456">
    <property type="entry name" value="RVT_3"/>
    <property type="match status" value="1"/>
</dbReference>
<keyword evidence="1" id="KW-1133">Transmembrane helix</keyword>
<organism evidence="4 5">
    <name type="scientific">Acorus gramineus</name>
    <name type="common">Dwarf sweet flag</name>
    <dbReference type="NCBI Taxonomy" id="55184"/>
    <lineage>
        <taxon>Eukaryota</taxon>
        <taxon>Viridiplantae</taxon>
        <taxon>Streptophyta</taxon>
        <taxon>Embryophyta</taxon>
        <taxon>Tracheophyta</taxon>
        <taxon>Spermatophyta</taxon>
        <taxon>Magnoliopsida</taxon>
        <taxon>Liliopsida</taxon>
        <taxon>Acoraceae</taxon>
        <taxon>Acorus</taxon>
    </lineage>
</organism>
<protein>
    <recommendedName>
        <fullName evidence="3">RNase H type-1 domain-containing protein</fullName>
    </recommendedName>
</protein>
<comment type="caution">
    <text evidence="4">The sequence shown here is derived from an EMBL/GenBank/DDBJ whole genome shotgun (WGS) entry which is preliminary data.</text>
</comment>
<gene>
    <name evidence="4" type="ORF">QJS04_geneDACA016200</name>
</gene>
<keyword evidence="2" id="KW-0732">Signal</keyword>
<dbReference type="Proteomes" id="UP001179952">
    <property type="component" value="Unassembled WGS sequence"/>
</dbReference>
<keyword evidence="5" id="KW-1185">Reference proteome</keyword>
<dbReference type="AlphaFoldDB" id="A0AAV9B698"/>
<feature type="transmembrane region" description="Helical" evidence="1">
    <location>
        <begin position="154"/>
        <end position="174"/>
    </location>
</feature>
<evidence type="ECO:0000256" key="2">
    <source>
        <dbReference type="SAM" id="SignalP"/>
    </source>
</evidence>
<keyword evidence="1" id="KW-0472">Membrane</keyword>
<reference evidence="4" key="2">
    <citation type="submission" date="2023-06" db="EMBL/GenBank/DDBJ databases">
        <authorList>
            <person name="Ma L."/>
            <person name="Liu K.-W."/>
            <person name="Li Z."/>
            <person name="Hsiao Y.-Y."/>
            <person name="Qi Y."/>
            <person name="Fu T."/>
            <person name="Tang G."/>
            <person name="Zhang D."/>
            <person name="Sun W.-H."/>
            <person name="Liu D.-K."/>
            <person name="Li Y."/>
            <person name="Chen G.-Z."/>
            <person name="Liu X.-D."/>
            <person name="Liao X.-Y."/>
            <person name="Jiang Y.-T."/>
            <person name="Yu X."/>
            <person name="Hao Y."/>
            <person name="Huang J."/>
            <person name="Zhao X.-W."/>
            <person name="Ke S."/>
            <person name="Chen Y.-Y."/>
            <person name="Wu W.-L."/>
            <person name="Hsu J.-L."/>
            <person name="Lin Y.-F."/>
            <person name="Huang M.-D."/>
            <person name="Li C.-Y."/>
            <person name="Huang L."/>
            <person name="Wang Z.-W."/>
            <person name="Zhao X."/>
            <person name="Zhong W.-Y."/>
            <person name="Peng D.-H."/>
            <person name="Ahmad S."/>
            <person name="Lan S."/>
            <person name="Zhang J.-S."/>
            <person name="Tsai W.-C."/>
            <person name="Van De Peer Y."/>
            <person name="Liu Z.-J."/>
        </authorList>
    </citation>
    <scope>NUCLEOTIDE SEQUENCE</scope>
    <source>
        <strain evidence="4">SCP</strain>
        <tissue evidence="4">Leaves</tissue>
    </source>
</reference>
<dbReference type="InterPro" id="IPR002156">
    <property type="entry name" value="RNaseH_domain"/>
</dbReference>
<sequence>MAVAWALGRVLILWNALRDLGKIQHLSSKFAKWKVSHVYREGNQVLDALAAWQGNQVANAFTTWQSEIGSIIFRPSQLNSEIGKTKLVVSERLNVIKKWGLFNPLNSSSQDIAAKLKRFICAKTSVKRDDHEKVQQVRDSPPVCKPPGHGHTTIIVIAGVAVVFLDIVLLLLWIRRRRAENAAEEAV</sequence>
<evidence type="ECO:0000259" key="3">
    <source>
        <dbReference type="Pfam" id="PF13456"/>
    </source>
</evidence>
<evidence type="ECO:0000313" key="5">
    <source>
        <dbReference type="Proteomes" id="UP001179952"/>
    </source>
</evidence>
<keyword evidence="1" id="KW-0812">Transmembrane</keyword>
<proteinExistence type="predicted"/>
<dbReference type="EMBL" id="JAUJYN010000005">
    <property type="protein sequence ID" value="KAK1272190.1"/>
    <property type="molecule type" value="Genomic_DNA"/>
</dbReference>
<reference evidence="4" key="1">
    <citation type="journal article" date="2023" name="Nat. Commun.">
        <title>Diploid and tetraploid genomes of Acorus and the evolution of monocots.</title>
        <authorList>
            <person name="Ma L."/>
            <person name="Liu K.W."/>
            <person name="Li Z."/>
            <person name="Hsiao Y.Y."/>
            <person name="Qi Y."/>
            <person name="Fu T."/>
            <person name="Tang G.D."/>
            <person name="Zhang D."/>
            <person name="Sun W.H."/>
            <person name="Liu D.K."/>
            <person name="Li Y."/>
            <person name="Chen G.Z."/>
            <person name="Liu X.D."/>
            <person name="Liao X.Y."/>
            <person name="Jiang Y.T."/>
            <person name="Yu X."/>
            <person name="Hao Y."/>
            <person name="Huang J."/>
            <person name="Zhao X.W."/>
            <person name="Ke S."/>
            <person name="Chen Y.Y."/>
            <person name="Wu W.L."/>
            <person name="Hsu J.L."/>
            <person name="Lin Y.F."/>
            <person name="Huang M.D."/>
            <person name="Li C.Y."/>
            <person name="Huang L."/>
            <person name="Wang Z.W."/>
            <person name="Zhao X."/>
            <person name="Zhong W.Y."/>
            <person name="Peng D.H."/>
            <person name="Ahmad S."/>
            <person name="Lan S."/>
            <person name="Zhang J.S."/>
            <person name="Tsai W.C."/>
            <person name="Van de Peer Y."/>
            <person name="Liu Z.J."/>
        </authorList>
    </citation>
    <scope>NUCLEOTIDE SEQUENCE</scope>
    <source>
        <strain evidence="4">SCP</strain>
    </source>
</reference>